<reference evidence="2 3" key="1">
    <citation type="submission" date="2018-08" db="EMBL/GenBank/DDBJ databases">
        <authorList>
            <consortium name="Pathogen Informatics"/>
        </authorList>
    </citation>
    <scope>NUCLEOTIDE SEQUENCE [LARGE SCALE GENOMIC DNA]</scope>
    <source>
        <strain evidence="2 3">EuSCAPE_TR218</strain>
    </source>
</reference>
<organism evidence="2 3">
    <name type="scientific">Klebsiella variicola</name>
    <dbReference type="NCBI Taxonomy" id="244366"/>
    <lineage>
        <taxon>Bacteria</taxon>
        <taxon>Pseudomonadati</taxon>
        <taxon>Pseudomonadota</taxon>
        <taxon>Gammaproteobacteria</taxon>
        <taxon>Enterobacterales</taxon>
        <taxon>Enterobacteriaceae</taxon>
        <taxon>Klebsiella/Raoultella group</taxon>
        <taxon>Klebsiella</taxon>
        <taxon>Klebsiella pneumoniae complex</taxon>
    </lineage>
</organism>
<sequence length="259" mass="30473">MKMPSVKVISFILIAIVWYFYFYHFNQWDSPLDIFNTGKWLGFSNNKGDWGTFGDFVGGVLNPILTFITIVMLINSLKLQRDANEQLIKGERRQEKDVLLKRFEDSFYNLISSEREEFNCFTIRLNSKEYRSSAAVSVLEEVIWAYINKQIDEKGRCEIKDVRDYINQIDEDSSMAIFSMVRCVYVVFRVVKEKCPKEHQEYYMDIFMNMLPVKLINLVAIMSVYMEWHNVNYISDGGKGFADNGAVKRYIEGWKSLHQ</sequence>
<dbReference type="Proteomes" id="UP000258928">
    <property type="component" value="Unassembled WGS sequence"/>
</dbReference>
<dbReference type="RefSeq" id="WP_117268051.1">
    <property type="nucleotide sequence ID" value="NZ_JBPABC010000001.1"/>
</dbReference>
<proteinExistence type="predicted"/>
<accession>A0ABD7P474</accession>
<keyword evidence="1" id="KW-0812">Transmembrane</keyword>
<protein>
    <recommendedName>
        <fullName evidence="4">Phage abortive infection protein</fullName>
    </recommendedName>
</protein>
<dbReference type="AlphaFoldDB" id="A0ABD7P474"/>
<keyword evidence="1" id="KW-1133">Transmembrane helix</keyword>
<evidence type="ECO:0008006" key="4">
    <source>
        <dbReference type="Google" id="ProtNLM"/>
    </source>
</evidence>
<name>A0ABD7P474_KLEVA</name>
<gene>
    <name evidence="2" type="ORF">SAMEA3729809_02270</name>
</gene>
<comment type="caution">
    <text evidence="2">The sequence shown here is derived from an EMBL/GenBank/DDBJ whole genome shotgun (WGS) entry which is preliminary data.</text>
</comment>
<feature type="transmembrane region" description="Helical" evidence="1">
    <location>
        <begin position="7"/>
        <end position="25"/>
    </location>
</feature>
<feature type="transmembrane region" description="Helical" evidence="1">
    <location>
        <begin position="56"/>
        <end position="74"/>
    </location>
</feature>
<dbReference type="EMBL" id="UKAS01000006">
    <property type="protein sequence ID" value="SXF93550.1"/>
    <property type="molecule type" value="Genomic_DNA"/>
</dbReference>
<keyword evidence="1" id="KW-0472">Membrane</keyword>
<evidence type="ECO:0000313" key="2">
    <source>
        <dbReference type="EMBL" id="SXF93550.1"/>
    </source>
</evidence>
<evidence type="ECO:0000313" key="3">
    <source>
        <dbReference type="Proteomes" id="UP000258928"/>
    </source>
</evidence>
<evidence type="ECO:0000256" key="1">
    <source>
        <dbReference type="SAM" id="Phobius"/>
    </source>
</evidence>